<organism evidence="1">
    <name type="scientific">marine sediment metagenome</name>
    <dbReference type="NCBI Taxonomy" id="412755"/>
    <lineage>
        <taxon>unclassified sequences</taxon>
        <taxon>metagenomes</taxon>
        <taxon>ecological metagenomes</taxon>
    </lineage>
</organism>
<evidence type="ECO:0000313" key="1">
    <source>
        <dbReference type="EMBL" id="GAF90479.1"/>
    </source>
</evidence>
<comment type="caution">
    <text evidence="1">The sequence shown here is derived from an EMBL/GenBank/DDBJ whole genome shotgun (WGS) entry which is preliminary data.</text>
</comment>
<proteinExistence type="predicted"/>
<gene>
    <name evidence="1" type="ORF">S01H1_22632</name>
</gene>
<feature type="non-terminal residue" evidence="1">
    <location>
        <position position="1"/>
    </location>
</feature>
<sequence>DASGLIFLDWNEPTAEGILTGKIFEYLRSGRPILGIGGTASSVSSRLMIEAGVGFPLGKEVKKIINFLVENFLNGKNPPVSPQWDVIHRFNRESLAKKALDYMGKLVH</sequence>
<dbReference type="AlphaFoldDB" id="X0TBB0"/>
<reference evidence="1" key="1">
    <citation type="journal article" date="2014" name="Front. Microbiol.">
        <title>High frequency of phylogenetically diverse reductive dehalogenase-homologous genes in deep subseafloor sedimentary metagenomes.</title>
        <authorList>
            <person name="Kawai M."/>
            <person name="Futagami T."/>
            <person name="Toyoda A."/>
            <person name="Takaki Y."/>
            <person name="Nishi S."/>
            <person name="Hori S."/>
            <person name="Arai W."/>
            <person name="Tsubouchi T."/>
            <person name="Morono Y."/>
            <person name="Uchiyama I."/>
            <person name="Ito T."/>
            <person name="Fujiyama A."/>
            <person name="Inagaki F."/>
            <person name="Takami H."/>
        </authorList>
    </citation>
    <scope>NUCLEOTIDE SEQUENCE</scope>
    <source>
        <strain evidence="1">Expedition CK06-06</strain>
    </source>
</reference>
<dbReference type="EMBL" id="BARS01012815">
    <property type="protein sequence ID" value="GAF90479.1"/>
    <property type="molecule type" value="Genomic_DNA"/>
</dbReference>
<accession>X0TBB0</accession>
<protein>
    <submittedName>
        <fullName evidence="1">Uncharacterized protein</fullName>
    </submittedName>
</protein>
<name>X0TBB0_9ZZZZ</name>